<dbReference type="PANTHER" id="PTHR30195:SF15">
    <property type="entry name" value="TYPE I RESTRICTION ENZYME HINDI ENDONUCLEASE SUBUNIT"/>
    <property type="match status" value="1"/>
</dbReference>
<comment type="caution">
    <text evidence="3">The sequence shown here is derived from an EMBL/GenBank/DDBJ whole genome shotgun (WGS) entry which is preliminary data.</text>
</comment>
<dbReference type="SUPFAM" id="SSF52540">
    <property type="entry name" value="P-loop containing nucleoside triphosphate hydrolases"/>
    <property type="match status" value="1"/>
</dbReference>
<dbReference type="EMBL" id="LAJX01000120">
    <property type="protein sequence ID" value="KJV06271.1"/>
    <property type="molecule type" value="Genomic_DNA"/>
</dbReference>
<protein>
    <recommendedName>
        <fullName evidence="2">SWI2/SNF2 ATPase domain-containing protein</fullName>
    </recommendedName>
</protein>
<evidence type="ECO:0000313" key="4">
    <source>
        <dbReference type="Proteomes" id="UP000033684"/>
    </source>
</evidence>
<evidence type="ECO:0000256" key="1">
    <source>
        <dbReference type="ARBA" id="ARBA00022747"/>
    </source>
</evidence>
<dbReference type="InterPro" id="IPR027417">
    <property type="entry name" value="P-loop_NTPase"/>
</dbReference>
<dbReference type="InterPro" id="IPR051268">
    <property type="entry name" value="Type-I_R_enzyme_R_subunit"/>
</dbReference>
<dbReference type="GO" id="GO:0009307">
    <property type="term" value="P:DNA restriction-modification system"/>
    <property type="evidence" value="ECO:0007669"/>
    <property type="project" value="UniProtKB-KW"/>
</dbReference>
<keyword evidence="4" id="KW-1185">Reference proteome</keyword>
<dbReference type="Pfam" id="PF18766">
    <property type="entry name" value="SWI2_SNF2"/>
    <property type="match status" value="1"/>
</dbReference>
<feature type="domain" description="SWI2/SNF2 ATPase" evidence="2">
    <location>
        <begin position="17"/>
        <end position="175"/>
    </location>
</feature>
<dbReference type="Proteomes" id="UP000033684">
    <property type="component" value="Unassembled WGS sequence"/>
</dbReference>
<keyword evidence="1" id="KW-0680">Restriction system</keyword>
<sequence>MNEEQLETLCLNLVPRRRLDDRDELRKLLAERESGCIIFTTVQKFALLDSESNHPVLNSRHNIVVISDEAHRSQYGLKAVLTANGQYKFGYAKHMRDALPFVSFIGFTGTPISQEDKDTRAVFGGYVSIYDIQDAVDDCATVPIYYECRLAKLELNTAENEALSAQVDEVVEDNEKLAA</sequence>
<dbReference type="RefSeq" id="WP_045779465.1">
    <property type="nucleotide sequence ID" value="NZ_LAJX01000120.1"/>
</dbReference>
<dbReference type="PANTHER" id="PTHR30195">
    <property type="entry name" value="TYPE I SITE-SPECIFIC DEOXYRIBONUCLEASE PROTEIN SUBUNIT M AND R"/>
    <property type="match status" value="1"/>
</dbReference>
<evidence type="ECO:0000259" key="2">
    <source>
        <dbReference type="Pfam" id="PF18766"/>
    </source>
</evidence>
<dbReference type="InterPro" id="IPR040980">
    <property type="entry name" value="SWI2_SNF2"/>
</dbReference>
<dbReference type="Gene3D" id="3.40.50.300">
    <property type="entry name" value="P-loop containing nucleotide triphosphate hydrolases"/>
    <property type="match status" value="1"/>
</dbReference>
<dbReference type="PATRIC" id="fig|1632867.3.peg.697"/>
<proteinExistence type="predicted"/>
<reference evidence="3 4" key="2">
    <citation type="journal article" date="2016" name="Microb. Ecol.">
        <title>Genome Characteristics of a Novel Type I Methanotroph (Sn10-6) Isolated from a Flooded Indian Rice Field.</title>
        <authorList>
            <person name="Rahalkar M.C."/>
            <person name="Pandit P.S."/>
            <person name="Dhakephalkar P.K."/>
            <person name="Pore S."/>
            <person name="Arora P."/>
            <person name="Kapse N."/>
        </authorList>
    </citation>
    <scope>NUCLEOTIDE SEQUENCE [LARGE SCALE GENOMIC DNA]</scope>
    <source>
        <strain evidence="3 4">Sn10-6</strain>
    </source>
</reference>
<name>A0A0F3IHP8_9GAMM</name>
<evidence type="ECO:0000313" key="3">
    <source>
        <dbReference type="EMBL" id="KJV06271.1"/>
    </source>
</evidence>
<gene>
    <name evidence="3" type="ORF">VZ94_12370</name>
</gene>
<reference evidence="4" key="1">
    <citation type="submission" date="2015-03" db="EMBL/GenBank/DDBJ databases">
        <title>Draft genome sequence of a novel methanotroph (Sn10-6) isolated from flooded ricefield rhizosphere in India.</title>
        <authorList>
            <person name="Pandit P.S."/>
            <person name="Pore S.D."/>
            <person name="Arora P."/>
            <person name="Kapse N.G."/>
            <person name="Dhakephalkar P.K."/>
            <person name="Rahalkar M.C."/>
        </authorList>
    </citation>
    <scope>NUCLEOTIDE SEQUENCE [LARGE SCALE GENOMIC DNA]</scope>
    <source>
        <strain evidence="4">Sn10-6</strain>
    </source>
</reference>
<organism evidence="3 4">
    <name type="scientific">Methylocucumis oryzae</name>
    <dbReference type="NCBI Taxonomy" id="1632867"/>
    <lineage>
        <taxon>Bacteria</taxon>
        <taxon>Pseudomonadati</taxon>
        <taxon>Pseudomonadota</taxon>
        <taxon>Gammaproteobacteria</taxon>
        <taxon>Methylococcales</taxon>
        <taxon>Methylococcaceae</taxon>
        <taxon>Methylocucumis</taxon>
    </lineage>
</organism>
<dbReference type="AlphaFoldDB" id="A0A0F3IHP8"/>
<accession>A0A0F3IHP8</accession>